<dbReference type="Proteomes" id="UP001148838">
    <property type="component" value="Unassembled WGS sequence"/>
</dbReference>
<evidence type="ECO:0000313" key="2">
    <source>
        <dbReference type="EMBL" id="KAJ4450310.1"/>
    </source>
</evidence>
<comment type="caution">
    <text evidence="2">The sequence shown here is derived from an EMBL/GenBank/DDBJ whole genome shotgun (WGS) entry which is preliminary data.</text>
</comment>
<sequence>MAGLCEGGNEPSGSLKAIYTDGEQLTTDNVARRVPNLARGGARVSHGPPEHHRTPGLGALRSPSSEYPVASL</sequence>
<evidence type="ECO:0000313" key="3">
    <source>
        <dbReference type="Proteomes" id="UP001148838"/>
    </source>
</evidence>
<reference evidence="2 3" key="1">
    <citation type="journal article" date="2022" name="Allergy">
        <title>Genome assembly and annotation of Periplaneta americana reveal a comprehensive cockroach allergen profile.</title>
        <authorList>
            <person name="Wang L."/>
            <person name="Xiong Q."/>
            <person name="Saelim N."/>
            <person name="Wang L."/>
            <person name="Nong W."/>
            <person name="Wan A.T."/>
            <person name="Shi M."/>
            <person name="Liu X."/>
            <person name="Cao Q."/>
            <person name="Hui J.H.L."/>
            <person name="Sookrung N."/>
            <person name="Leung T.F."/>
            <person name="Tungtrongchitr A."/>
            <person name="Tsui S.K.W."/>
        </authorList>
    </citation>
    <scope>NUCLEOTIDE SEQUENCE [LARGE SCALE GENOMIC DNA]</scope>
    <source>
        <strain evidence="2">PWHHKU_190912</strain>
    </source>
</reference>
<keyword evidence="3" id="KW-1185">Reference proteome</keyword>
<name>A0ABQ8TUB7_PERAM</name>
<organism evidence="2 3">
    <name type="scientific">Periplaneta americana</name>
    <name type="common">American cockroach</name>
    <name type="synonym">Blatta americana</name>
    <dbReference type="NCBI Taxonomy" id="6978"/>
    <lineage>
        <taxon>Eukaryota</taxon>
        <taxon>Metazoa</taxon>
        <taxon>Ecdysozoa</taxon>
        <taxon>Arthropoda</taxon>
        <taxon>Hexapoda</taxon>
        <taxon>Insecta</taxon>
        <taxon>Pterygota</taxon>
        <taxon>Neoptera</taxon>
        <taxon>Polyneoptera</taxon>
        <taxon>Dictyoptera</taxon>
        <taxon>Blattodea</taxon>
        <taxon>Blattoidea</taxon>
        <taxon>Blattidae</taxon>
        <taxon>Blattinae</taxon>
        <taxon>Periplaneta</taxon>
    </lineage>
</organism>
<proteinExistence type="predicted"/>
<protein>
    <submittedName>
        <fullName evidence="2">Uncharacterized protein</fullName>
    </submittedName>
</protein>
<dbReference type="EMBL" id="JAJSOF020000003">
    <property type="protein sequence ID" value="KAJ4450310.1"/>
    <property type="molecule type" value="Genomic_DNA"/>
</dbReference>
<accession>A0ABQ8TUB7</accession>
<gene>
    <name evidence="2" type="ORF">ANN_01730</name>
</gene>
<feature type="region of interest" description="Disordered" evidence="1">
    <location>
        <begin position="37"/>
        <end position="72"/>
    </location>
</feature>
<evidence type="ECO:0000256" key="1">
    <source>
        <dbReference type="SAM" id="MobiDB-lite"/>
    </source>
</evidence>